<dbReference type="EC" id="2.1.2.9" evidence="2 5"/>
<accession>A0A1G2B0Y0</accession>
<evidence type="ECO:0000313" key="8">
    <source>
        <dbReference type="EMBL" id="OGY82818.1"/>
    </source>
</evidence>
<dbReference type="SUPFAM" id="SSF53328">
    <property type="entry name" value="Formyltransferase"/>
    <property type="match status" value="1"/>
</dbReference>
<protein>
    <recommendedName>
        <fullName evidence="2 5">Methionyl-tRNA formyltransferase</fullName>
        <ecNumber evidence="2 5">2.1.2.9</ecNumber>
    </recommendedName>
</protein>
<evidence type="ECO:0000256" key="1">
    <source>
        <dbReference type="ARBA" id="ARBA00010699"/>
    </source>
</evidence>
<proteinExistence type="inferred from homology"/>
<dbReference type="Gene3D" id="3.40.50.12230">
    <property type="match status" value="1"/>
</dbReference>
<evidence type="ECO:0000313" key="9">
    <source>
        <dbReference type="Proteomes" id="UP000179164"/>
    </source>
</evidence>
<dbReference type="Pfam" id="PF00551">
    <property type="entry name" value="Formyl_trans_N"/>
    <property type="match status" value="1"/>
</dbReference>
<dbReference type="InterPro" id="IPR005794">
    <property type="entry name" value="Fmt"/>
</dbReference>
<dbReference type="PROSITE" id="PS00373">
    <property type="entry name" value="GART"/>
    <property type="match status" value="1"/>
</dbReference>
<dbReference type="InterPro" id="IPR001555">
    <property type="entry name" value="GART_AS"/>
</dbReference>
<dbReference type="PANTHER" id="PTHR11138">
    <property type="entry name" value="METHIONYL-TRNA FORMYLTRANSFERASE"/>
    <property type="match status" value="1"/>
</dbReference>
<dbReference type="PANTHER" id="PTHR11138:SF5">
    <property type="entry name" value="METHIONYL-TRNA FORMYLTRANSFERASE, MITOCHONDRIAL"/>
    <property type="match status" value="1"/>
</dbReference>
<dbReference type="GO" id="GO:0004479">
    <property type="term" value="F:methionyl-tRNA formyltransferase activity"/>
    <property type="evidence" value="ECO:0007669"/>
    <property type="project" value="UniProtKB-UniRule"/>
</dbReference>
<dbReference type="NCBIfam" id="TIGR00460">
    <property type="entry name" value="fmt"/>
    <property type="match status" value="1"/>
</dbReference>
<feature type="domain" description="Formyl transferase N-terminal" evidence="6">
    <location>
        <begin position="7"/>
        <end position="181"/>
    </location>
</feature>
<dbReference type="STRING" id="1798543.A2898_04460"/>
<comment type="caution">
    <text evidence="8">The sequence shown here is derived from an EMBL/GenBank/DDBJ whole genome shotgun (WGS) entry which is preliminary data.</text>
</comment>
<dbReference type="InterPro" id="IPR041711">
    <property type="entry name" value="Met-tRNA-FMT_N"/>
</dbReference>
<dbReference type="InterPro" id="IPR002376">
    <property type="entry name" value="Formyl_transf_N"/>
</dbReference>
<comment type="function">
    <text evidence="5">Attaches a formyl group to the free amino group of methionyl-tRNA(fMet). The formyl group appears to play a dual role in the initiator identity of N-formylmethionyl-tRNA by promoting its recognition by IF2 and preventing the misappropriation of this tRNA by the elongation apparatus.</text>
</comment>
<dbReference type="CDD" id="cd08646">
    <property type="entry name" value="FMT_core_Met-tRNA-FMT_N"/>
    <property type="match status" value="1"/>
</dbReference>
<dbReference type="Proteomes" id="UP000179164">
    <property type="component" value="Unassembled WGS sequence"/>
</dbReference>
<dbReference type="InterPro" id="IPR044135">
    <property type="entry name" value="Met-tRNA-FMT_C"/>
</dbReference>
<dbReference type="AlphaFoldDB" id="A0A1G2B0Y0"/>
<evidence type="ECO:0000256" key="3">
    <source>
        <dbReference type="ARBA" id="ARBA00022679"/>
    </source>
</evidence>
<name>A0A1G2B0Y0_9BACT</name>
<evidence type="ECO:0000256" key="5">
    <source>
        <dbReference type="HAMAP-Rule" id="MF_00182"/>
    </source>
</evidence>
<comment type="similarity">
    <text evidence="1 5">Belongs to the Fmt family.</text>
</comment>
<feature type="domain" description="Formyl transferase C-terminal" evidence="7">
    <location>
        <begin position="209"/>
        <end position="306"/>
    </location>
</feature>
<keyword evidence="4 5" id="KW-0648">Protein biosynthesis</keyword>
<evidence type="ECO:0000259" key="6">
    <source>
        <dbReference type="Pfam" id="PF00551"/>
    </source>
</evidence>
<dbReference type="InterPro" id="IPR011034">
    <property type="entry name" value="Formyl_transferase-like_C_sf"/>
</dbReference>
<dbReference type="GO" id="GO:0005829">
    <property type="term" value="C:cytosol"/>
    <property type="evidence" value="ECO:0007669"/>
    <property type="project" value="TreeGrafter"/>
</dbReference>
<keyword evidence="3 5" id="KW-0808">Transferase</keyword>
<organism evidence="8 9">
    <name type="scientific">Candidatus Kerfeldbacteria bacterium RIFCSPLOWO2_01_FULL_48_11</name>
    <dbReference type="NCBI Taxonomy" id="1798543"/>
    <lineage>
        <taxon>Bacteria</taxon>
        <taxon>Candidatus Kerfeldiibacteriota</taxon>
    </lineage>
</organism>
<reference evidence="8 9" key="1">
    <citation type="journal article" date="2016" name="Nat. Commun.">
        <title>Thousands of microbial genomes shed light on interconnected biogeochemical processes in an aquifer system.</title>
        <authorList>
            <person name="Anantharaman K."/>
            <person name="Brown C.T."/>
            <person name="Hug L.A."/>
            <person name="Sharon I."/>
            <person name="Castelle C.J."/>
            <person name="Probst A.J."/>
            <person name="Thomas B.C."/>
            <person name="Singh A."/>
            <person name="Wilkins M.J."/>
            <person name="Karaoz U."/>
            <person name="Brodie E.L."/>
            <person name="Williams K.H."/>
            <person name="Hubbard S.S."/>
            <person name="Banfield J.F."/>
        </authorList>
    </citation>
    <scope>NUCLEOTIDE SEQUENCE [LARGE SCALE GENOMIC DNA]</scope>
</reference>
<evidence type="ECO:0000256" key="4">
    <source>
        <dbReference type="ARBA" id="ARBA00022917"/>
    </source>
</evidence>
<dbReference type="EMBL" id="MHKE01000017">
    <property type="protein sequence ID" value="OGY82818.1"/>
    <property type="molecule type" value="Genomic_DNA"/>
</dbReference>
<gene>
    <name evidence="5" type="primary">fmt</name>
    <name evidence="8" type="ORF">A2898_04460</name>
</gene>
<comment type="catalytic activity">
    <reaction evidence="5">
        <text>L-methionyl-tRNA(fMet) + (6R)-10-formyltetrahydrofolate = N-formyl-L-methionyl-tRNA(fMet) + (6S)-5,6,7,8-tetrahydrofolate + H(+)</text>
        <dbReference type="Rhea" id="RHEA:24380"/>
        <dbReference type="Rhea" id="RHEA-COMP:9952"/>
        <dbReference type="Rhea" id="RHEA-COMP:9953"/>
        <dbReference type="ChEBI" id="CHEBI:15378"/>
        <dbReference type="ChEBI" id="CHEBI:57453"/>
        <dbReference type="ChEBI" id="CHEBI:78530"/>
        <dbReference type="ChEBI" id="CHEBI:78844"/>
        <dbReference type="ChEBI" id="CHEBI:195366"/>
        <dbReference type="EC" id="2.1.2.9"/>
    </reaction>
</comment>
<dbReference type="SUPFAM" id="SSF50486">
    <property type="entry name" value="FMT C-terminal domain-like"/>
    <property type="match status" value="1"/>
</dbReference>
<dbReference type="HAMAP" id="MF_00182">
    <property type="entry name" value="Formyl_trans"/>
    <property type="match status" value="1"/>
</dbReference>
<dbReference type="InterPro" id="IPR036477">
    <property type="entry name" value="Formyl_transf_N_sf"/>
</dbReference>
<evidence type="ECO:0000259" key="7">
    <source>
        <dbReference type="Pfam" id="PF02911"/>
    </source>
</evidence>
<evidence type="ECO:0000256" key="2">
    <source>
        <dbReference type="ARBA" id="ARBA00012261"/>
    </source>
</evidence>
<dbReference type="CDD" id="cd08704">
    <property type="entry name" value="Met_tRNA_FMT_C"/>
    <property type="match status" value="1"/>
</dbReference>
<dbReference type="Pfam" id="PF02911">
    <property type="entry name" value="Formyl_trans_C"/>
    <property type="match status" value="1"/>
</dbReference>
<sequence>MEKRKYKVLFAGTPDFAVPILSALVRIQSIDVVGVLTQPDKPAGRGYHLIESPIKRLARRYKLPIYQPLTVTDPSSIELLSGLSLDVVVLAAYGELIPKKLLSLPRCGWLNVHASLLPRLRGASPIQHALLEGYTETGITLMKMVEKLDAGPVIAKSVILVDKDDTAGSLHDKLALLGAKCIEEYLIAYLTDRRPITEQDHEQATYCKKIRSSDARIDWHASADEINRLVRAMNPAPGAFTQFNGNQVKIFAIETFQHEVIGPPGTVGGVGAHLVVSSGTRPLHILSLQLPGKKKVTGAEFINGHRNILPFSFV</sequence>
<dbReference type="InterPro" id="IPR005793">
    <property type="entry name" value="Formyl_trans_C"/>
</dbReference>
<feature type="binding site" evidence="5">
    <location>
        <begin position="115"/>
        <end position="118"/>
    </location>
    <ligand>
        <name>(6S)-5,6,7,8-tetrahydrofolate</name>
        <dbReference type="ChEBI" id="CHEBI:57453"/>
    </ligand>
</feature>